<dbReference type="SUPFAM" id="SSF55729">
    <property type="entry name" value="Acyl-CoA N-acyltransferases (Nat)"/>
    <property type="match status" value="1"/>
</dbReference>
<comment type="caution">
    <text evidence="2">The sequence shown here is derived from an EMBL/GenBank/DDBJ whole genome shotgun (WGS) entry which is preliminary data.</text>
</comment>
<dbReference type="InterPro" id="IPR000182">
    <property type="entry name" value="GNAT_dom"/>
</dbReference>
<accession>A0A3E0A8P8</accession>
<feature type="domain" description="N-acetyltransferase" evidence="1">
    <location>
        <begin position="128"/>
        <end position="257"/>
    </location>
</feature>
<name>A0A3E0A8P8_9CHLR</name>
<dbReference type="PROSITE" id="PS51186">
    <property type="entry name" value="GNAT"/>
    <property type="match status" value="1"/>
</dbReference>
<dbReference type="CDD" id="cd04301">
    <property type="entry name" value="NAT_SF"/>
    <property type="match status" value="1"/>
</dbReference>
<dbReference type="InterPro" id="IPR016181">
    <property type="entry name" value="Acyl_CoA_acyltransferase"/>
</dbReference>
<gene>
    <name evidence="2" type="ORF">DFR64_2472</name>
</gene>
<protein>
    <submittedName>
        <fullName evidence="2">Acetyltransferase (GNAT) family protein</fullName>
    </submittedName>
</protein>
<dbReference type="Pfam" id="PF00583">
    <property type="entry name" value="Acetyltransf_1"/>
    <property type="match status" value="1"/>
</dbReference>
<sequence length="259" mass="29704">MEHSLDFLINHYILTFVHSMEAAYNSSHEKINDVIVFYYGDEFANSPYEMIPYQSIIFAWDKTPEEIAEIARSYPFKGDGSYGIEAFHKNMDPQKFKLRYQPLGFEYFLPSILQMANLPAKLDAPGIPVIQVSQPDQANFINQTFAECKPFPEKLANAEDCTAFYAEIDGQAAGWGYLVHQTPHMAYLAGMFTSPKFRHMGVATSLLAHMHQFAEQNNIRNIQLVPSFMAWNFYTKRGYQTIAHFSAFLPVEKMNARSH</sequence>
<dbReference type="EMBL" id="QUMS01000003">
    <property type="protein sequence ID" value="REG07267.1"/>
    <property type="molecule type" value="Genomic_DNA"/>
</dbReference>
<reference evidence="2 3" key="1">
    <citation type="submission" date="2018-08" db="EMBL/GenBank/DDBJ databases">
        <title>Genomic Encyclopedia of Type Strains, Phase IV (KMG-IV): sequencing the most valuable type-strain genomes for metagenomic binning, comparative biology and taxonomic classification.</title>
        <authorList>
            <person name="Goeker M."/>
        </authorList>
    </citation>
    <scope>NUCLEOTIDE SEQUENCE [LARGE SCALE GENOMIC DNA]</scope>
    <source>
        <strain evidence="2 3">DSM 23923</strain>
    </source>
</reference>
<evidence type="ECO:0000313" key="2">
    <source>
        <dbReference type="EMBL" id="REG07267.1"/>
    </source>
</evidence>
<keyword evidence="3" id="KW-1185">Reference proteome</keyword>
<dbReference type="Proteomes" id="UP000256388">
    <property type="component" value="Unassembled WGS sequence"/>
</dbReference>
<evidence type="ECO:0000313" key="3">
    <source>
        <dbReference type="Proteomes" id="UP000256388"/>
    </source>
</evidence>
<dbReference type="Gene3D" id="3.40.630.30">
    <property type="match status" value="1"/>
</dbReference>
<proteinExistence type="predicted"/>
<organism evidence="2 3">
    <name type="scientific">Pelolinea submarina</name>
    <dbReference type="NCBI Taxonomy" id="913107"/>
    <lineage>
        <taxon>Bacteria</taxon>
        <taxon>Bacillati</taxon>
        <taxon>Chloroflexota</taxon>
        <taxon>Anaerolineae</taxon>
        <taxon>Anaerolineales</taxon>
        <taxon>Anaerolineaceae</taxon>
        <taxon>Pelolinea</taxon>
    </lineage>
</organism>
<evidence type="ECO:0000259" key="1">
    <source>
        <dbReference type="PROSITE" id="PS51186"/>
    </source>
</evidence>
<keyword evidence="2" id="KW-0808">Transferase</keyword>
<dbReference type="AlphaFoldDB" id="A0A3E0A8P8"/>
<dbReference type="GO" id="GO:0016747">
    <property type="term" value="F:acyltransferase activity, transferring groups other than amino-acyl groups"/>
    <property type="evidence" value="ECO:0007669"/>
    <property type="project" value="InterPro"/>
</dbReference>